<dbReference type="SUPFAM" id="SSF56563">
    <property type="entry name" value="Major capsid protein gp5"/>
    <property type="match status" value="1"/>
</dbReference>
<dbReference type="InterPro" id="IPR054612">
    <property type="entry name" value="Phage_capsid-like_C"/>
</dbReference>
<dbReference type="Proteomes" id="UP001467674">
    <property type="component" value="Unassembled WGS sequence"/>
</dbReference>
<dbReference type="Pfam" id="PF05065">
    <property type="entry name" value="Phage_capsid"/>
    <property type="match status" value="1"/>
</dbReference>
<feature type="domain" description="Phage capsid-like C-terminal" evidence="3">
    <location>
        <begin position="120"/>
        <end position="370"/>
    </location>
</feature>
<feature type="coiled-coil region" evidence="2">
    <location>
        <begin position="38"/>
        <end position="65"/>
    </location>
</feature>
<organism evidence="4 5">
    <name type="scientific">Bacillus altitudinis</name>
    <dbReference type="NCBI Taxonomy" id="293387"/>
    <lineage>
        <taxon>Bacteria</taxon>
        <taxon>Bacillati</taxon>
        <taxon>Bacillota</taxon>
        <taxon>Bacilli</taxon>
        <taxon>Bacillales</taxon>
        <taxon>Bacillaceae</taxon>
        <taxon>Bacillus</taxon>
    </lineage>
</organism>
<proteinExistence type="predicted"/>
<reference evidence="4 5" key="1">
    <citation type="submission" date="2024-06" db="EMBL/GenBank/DDBJ databases">
        <title>Construction of an artificial bacterial consortium using nitrogen cycle bacteria from Cuatro Cienegas Basin and a mangrove forest.</title>
        <authorList>
            <person name="Aguilera-Najera D."/>
            <person name="Marquez-Cianci L."/>
            <person name="Martinez-Perez E."/>
            <person name="Rosas-Barrera M."/>
            <person name="Rodriguez-Cruz U.E."/>
            <person name="Tapia-Lopez R."/>
            <person name="Eguiarte L.E."/>
            <person name="Souza-Saldivar V."/>
        </authorList>
    </citation>
    <scope>NUCLEOTIDE SEQUENCE [LARGE SCALE GENOMIC DNA]</scope>
    <source>
        <strain evidence="4 5">S14-15</strain>
    </source>
</reference>
<evidence type="ECO:0000313" key="5">
    <source>
        <dbReference type="Proteomes" id="UP001467674"/>
    </source>
</evidence>
<evidence type="ECO:0000313" key="4">
    <source>
        <dbReference type="EMBL" id="MER3120803.1"/>
    </source>
</evidence>
<comment type="subcellular location">
    <subcellularLocation>
        <location evidence="1">Virion</location>
    </subcellularLocation>
</comment>
<keyword evidence="2" id="KW-0175">Coiled coil</keyword>
<evidence type="ECO:0000259" key="3">
    <source>
        <dbReference type="Pfam" id="PF05065"/>
    </source>
</evidence>
<dbReference type="RefSeq" id="WP_350385256.1">
    <property type="nucleotide sequence ID" value="NZ_JBEOME010000002.1"/>
</dbReference>
<comment type="caution">
    <text evidence="4">The sequence shown here is derived from an EMBL/GenBank/DDBJ whole genome shotgun (WGS) entry which is preliminary data.</text>
</comment>
<dbReference type="EMBL" id="JBEOME010000002">
    <property type="protein sequence ID" value="MER3120803.1"/>
    <property type="molecule type" value="Genomic_DNA"/>
</dbReference>
<dbReference type="NCBIfam" id="TIGR01554">
    <property type="entry name" value="major_cap_HK97"/>
    <property type="match status" value="1"/>
</dbReference>
<name>A0ABV1S2N1_BACAB</name>
<gene>
    <name evidence="4" type="ORF">ABQG71_06325</name>
</gene>
<keyword evidence="5" id="KW-1185">Reference proteome</keyword>
<evidence type="ECO:0000256" key="2">
    <source>
        <dbReference type="SAM" id="Coils"/>
    </source>
</evidence>
<dbReference type="InterPro" id="IPR024455">
    <property type="entry name" value="Phage_capsid"/>
</dbReference>
<accession>A0ABV1S2N1</accession>
<protein>
    <submittedName>
        <fullName evidence="4">Phage major capsid protein</fullName>
    </submittedName>
</protein>
<sequence length="375" mass="41353">MDLQTIKASLQELGTKITKGAEEISAKAIDESTPQEELQSLDKAQKALQERYELLNAQKEELERSASMRLGNSQKNEGGTQQMDALQAKATLIRSAINNRPVTPEVRAALGDDNGTGGEKLLPKTVSDQLIREPGVRNPLRNLSVYSGVTNLEIPRIDFTLDDDDFIADGETAKEMEAEGSLVTFGRFKSKVLVSVSETILAATDTDLVAHVERALQDGLAKKERNVAFAKTPKEKEKHMSFYSGEVKEVTGASMYEAIKKAIADLHEDFRANAKIVMRYSDYLDIVEKLANGNSTLFMAPPEQVLGKPVEFSDAAVDPVVGDFQYSQFNYDPATAYETDKDIKTGMNLFVLTAHFDHQLKLKSAFRIAKADVTP</sequence>
<evidence type="ECO:0000256" key="1">
    <source>
        <dbReference type="ARBA" id="ARBA00004328"/>
    </source>
</evidence>